<dbReference type="Pfam" id="PF04231">
    <property type="entry name" value="Endonuclease_1"/>
    <property type="match status" value="1"/>
</dbReference>
<gene>
    <name evidence="7" type="ORF">IAC61_01930</name>
</gene>
<reference evidence="7" key="2">
    <citation type="journal article" date="2021" name="PeerJ">
        <title>Extensive microbial diversity within the chicken gut microbiome revealed by metagenomics and culture.</title>
        <authorList>
            <person name="Gilroy R."/>
            <person name="Ravi A."/>
            <person name="Getino M."/>
            <person name="Pursley I."/>
            <person name="Horton D.L."/>
            <person name="Alikhan N.F."/>
            <person name="Baker D."/>
            <person name="Gharbi K."/>
            <person name="Hall N."/>
            <person name="Watson M."/>
            <person name="Adriaenssens E.M."/>
            <person name="Foster-Nyarko E."/>
            <person name="Jarju S."/>
            <person name="Secka A."/>
            <person name="Antonio M."/>
            <person name="Oren A."/>
            <person name="Chaudhuri R.R."/>
            <person name="La Ragione R."/>
            <person name="Hildebrand F."/>
            <person name="Pallen M.J."/>
        </authorList>
    </citation>
    <scope>NUCLEOTIDE SEQUENCE</scope>
    <source>
        <strain evidence="7">17113</strain>
    </source>
</reference>
<evidence type="ECO:0000256" key="5">
    <source>
        <dbReference type="SAM" id="SignalP"/>
    </source>
</evidence>
<keyword evidence="4" id="KW-1133">Transmembrane helix</keyword>
<feature type="region of interest" description="Disordered" evidence="3">
    <location>
        <begin position="352"/>
        <end position="376"/>
    </location>
</feature>
<dbReference type="GO" id="GO:0016787">
    <property type="term" value="F:hydrolase activity"/>
    <property type="evidence" value="ECO:0007669"/>
    <property type="project" value="UniProtKB-KW"/>
</dbReference>
<dbReference type="Gene3D" id="2.60.40.1080">
    <property type="match status" value="1"/>
</dbReference>
<dbReference type="SUPFAM" id="SSF54060">
    <property type="entry name" value="His-Me finger endonucleases"/>
    <property type="match status" value="1"/>
</dbReference>
<dbReference type="EMBL" id="JADINA010000015">
    <property type="protein sequence ID" value="MBO8426062.1"/>
    <property type="molecule type" value="Genomic_DNA"/>
</dbReference>
<dbReference type="SUPFAM" id="SSF49373">
    <property type="entry name" value="Invasin/intimin cell-adhesion fragments"/>
    <property type="match status" value="1"/>
</dbReference>
<keyword evidence="4" id="KW-0472">Membrane</keyword>
<reference evidence="7" key="1">
    <citation type="submission" date="2020-10" db="EMBL/GenBank/DDBJ databases">
        <authorList>
            <person name="Gilroy R."/>
        </authorList>
    </citation>
    <scope>NUCLEOTIDE SEQUENCE</scope>
    <source>
        <strain evidence="7">17113</strain>
    </source>
</reference>
<feature type="compositionally biased region" description="Low complexity" evidence="3">
    <location>
        <begin position="359"/>
        <end position="372"/>
    </location>
</feature>
<feature type="domain" description="BIG2" evidence="6">
    <location>
        <begin position="271"/>
        <end position="348"/>
    </location>
</feature>
<feature type="transmembrane region" description="Helical" evidence="4">
    <location>
        <begin position="383"/>
        <end position="403"/>
    </location>
</feature>
<keyword evidence="5" id="KW-0732">Signal</keyword>
<accession>A0A9D9DEG3</accession>
<dbReference type="GO" id="GO:0004519">
    <property type="term" value="F:endonuclease activity"/>
    <property type="evidence" value="ECO:0007669"/>
    <property type="project" value="UniProtKB-KW"/>
</dbReference>
<dbReference type="AlphaFoldDB" id="A0A9D9DEG3"/>
<dbReference type="PANTHER" id="PTHR33607">
    <property type="entry name" value="ENDONUCLEASE-1"/>
    <property type="match status" value="1"/>
</dbReference>
<sequence>MRLKSALLALAAAFLCLGGAIFRSANPTEVAAWSGTQVSDEGDYYEPIRGLVGDELLDGLNQIIDNAHVSYDWSRFEAADEAPNDPNSIIAVYSRRHIGKNHKVNSYPDGWNREHSYPDSKMSGAGDSDNHIIFASDNKVNGARGNKKLGIVSDHSDPVIDAFGDPTDCYTTSSVFEPCDEAKGEVARATLYASVMYGLSITGNFTSLDLCLEWNEEFPVSDREIYRNNTVYTLQNNRNPFVDHPEFARMIFDDSYDGPGALEGTDSPVVPVESVSFAEDSYTLELGDRIRLEPVILPADATDTNLSYTSSNLNIAYVTQSGYVTALEVGEATISVKTSNAKTDTCLIQVVSESSGENSQGTSPTEPSSSESGDGGSGCFGSIVPSAVSLGALLLGLSALLLFRYRRNKASH</sequence>
<evidence type="ECO:0000256" key="2">
    <source>
        <dbReference type="ARBA" id="ARBA00022801"/>
    </source>
</evidence>
<evidence type="ECO:0000313" key="8">
    <source>
        <dbReference type="Proteomes" id="UP000823634"/>
    </source>
</evidence>
<keyword evidence="4" id="KW-0812">Transmembrane</keyword>
<proteinExistence type="predicted"/>
<evidence type="ECO:0000256" key="3">
    <source>
        <dbReference type="SAM" id="MobiDB-lite"/>
    </source>
</evidence>
<evidence type="ECO:0000313" key="7">
    <source>
        <dbReference type="EMBL" id="MBO8426062.1"/>
    </source>
</evidence>
<feature type="signal peptide" evidence="5">
    <location>
        <begin position="1"/>
        <end position="25"/>
    </location>
</feature>
<dbReference type="Pfam" id="PF02368">
    <property type="entry name" value="Big_2"/>
    <property type="match status" value="1"/>
</dbReference>
<evidence type="ECO:0000259" key="6">
    <source>
        <dbReference type="SMART" id="SM00635"/>
    </source>
</evidence>
<keyword evidence="2" id="KW-0378">Hydrolase</keyword>
<dbReference type="InterPro" id="IPR008964">
    <property type="entry name" value="Invasin/intimin_cell_adhesion"/>
</dbReference>
<dbReference type="PANTHER" id="PTHR33607:SF2">
    <property type="entry name" value="ENDONUCLEASE-1"/>
    <property type="match status" value="1"/>
</dbReference>
<feature type="chain" id="PRO_5038868371" evidence="5">
    <location>
        <begin position="26"/>
        <end position="412"/>
    </location>
</feature>
<comment type="caution">
    <text evidence="7">The sequence shown here is derived from an EMBL/GenBank/DDBJ whole genome shotgun (WGS) entry which is preliminary data.</text>
</comment>
<keyword evidence="7" id="KW-0255">Endonuclease</keyword>
<evidence type="ECO:0000256" key="4">
    <source>
        <dbReference type="SAM" id="Phobius"/>
    </source>
</evidence>
<dbReference type="Proteomes" id="UP000823634">
    <property type="component" value="Unassembled WGS sequence"/>
</dbReference>
<evidence type="ECO:0000256" key="1">
    <source>
        <dbReference type="ARBA" id="ARBA00022722"/>
    </source>
</evidence>
<name>A0A9D9DEG3_9FIRM</name>
<dbReference type="SMART" id="SM00635">
    <property type="entry name" value="BID_2"/>
    <property type="match status" value="1"/>
</dbReference>
<dbReference type="InterPro" id="IPR044925">
    <property type="entry name" value="His-Me_finger_sf"/>
</dbReference>
<protein>
    <submittedName>
        <fullName evidence="7">Endonuclease</fullName>
    </submittedName>
</protein>
<dbReference type="InterPro" id="IPR007346">
    <property type="entry name" value="Endonuclease-I"/>
</dbReference>
<organism evidence="7 8">
    <name type="scientific">Candidatus Alloenteromonas pullistercoris</name>
    <dbReference type="NCBI Taxonomy" id="2840785"/>
    <lineage>
        <taxon>Bacteria</taxon>
        <taxon>Bacillati</taxon>
        <taxon>Bacillota</taxon>
        <taxon>Bacillota incertae sedis</taxon>
        <taxon>Candidatus Alloenteromonas</taxon>
    </lineage>
</organism>
<keyword evidence="1" id="KW-0540">Nuclease</keyword>
<dbReference type="InterPro" id="IPR003343">
    <property type="entry name" value="Big_2"/>
</dbReference>